<feature type="region of interest" description="Disordered" evidence="1">
    <location>
        <begin position="1"/>
        <end position="39"/>
    </location>
</feature>
<feature type="region of interest" description="Disordered" evidence="1">
    <location>
        <begin position="53"/>
        <end position="98"/>
    </location>
</feature>
<dbReference type="Proteomes" id="UP000544095">
    <property type="component" value="Unassembled WGS sequence"/>
</dbReference>
<gene>
    <name evidence="2" type="ORF">FPANT_1379</name>
</gene>
<feature type="region of interest" description="Disordered" evidence="1">
    <location>
        <begin position="276"/>
        <end position="320"/>
    </location>
</feature>
<dbReference type="PANTHER" id="PTHR38166">
    <property type="entry name" value="C2H2-TYPE DOMAIN-CONTAINING PROTEIN-RELATED"/>
    <property type="match status" value="1"/>
</dbReference>
<comment type="caution">
    <text evidence="2">The sequence shown here is derived from an EMBL/GenBank/DDBJ whole genome shotgun (WGS) entry which is preliminary data.</text>
</comment>
<accession>A0A8H5UZA7</accession>
<dbReference type="AlphaFoldDB" id="A0A8H5UZA7"/>
<feature type="compositionally biased region" description="Basic and acidic residues" evidence="1">
    <location>
        <begin position="276"/>
        <end position="285"/>
    </location>
</feature>
<reference evidence="2 3" key="1">
    <citation type="submission" date="2020-05" db="EMBL/GenBank/DDBJ databases">
        <title>Identification and distribution of gene clusters putatively required for synthesis of sphingolipid metabolism inhibitors in phylogenetically diverse species of the filamentous fungus Fusarium.</title>
        <authorList>
            <person name="Kim H.-S."/>
            <person name="Busman M."/>
            <person name="Brown D.W."/>
            <person name="Divon H."/>
            <person name="Uhlig S."/>
            <person name="Proctor R.H."/>
        </authorList>
    </citation>
    <scope>NUCLEOTIDE SEQUENCE [LARGE SCALE GENOMIC DNA]</scope>
    <source>
        <strain evidence="2 3">NRRL 25211</strain>
    </source>
</reference>
<protein>
    <recommendedName>
        <fullName evidence="4">C2H2-type domain-containing protein</fullName>
    </recommendedName>
</protein>
<organism evidence="2 3">
    <name type="scientific">Fusarium pseudoanthophilum</name>
    <dbReference type="NCBI Taxonomy" id="48495"/>
    <lineage>
        <taxon>Eukaryota</taxon>
        <taxon>Fungi</taxon>
        <taxon>Dikarya</taxon>
        <taxon>Ascomycota</taxon>
        <taxon>Pezizomycotina</taxon>
        <taxon>Sordariomycetes</taxon>
        <taxon>Hypocreomycetidae</taxon>
        <taxon>Hypocreales</taxon>
        <taxon>Nectriaceae</taxon>
        <taxon>Fusarium</taxon>
        <taxon>Fusarium fujikuroi species complex</taxon>
    </lineage>
</organism>
<dbReference type="PANTHER" id="PTHR38166:SF1">
    <property type="entry name" value="C2H2-TYPE DOMAIN-CONTAINING PROTEIN"/>
    <property type="match status" value="1"/>
</dbReference>
<feature type="compositionally biased region" description="Polar residues" evidence="1">
    <location>
        <begin position="1"/>
        <end position="15"/>
    </location>
</feature>
<name>A0A8H5UZA7_9HYPO</name>
<evidence type="ECO:0000256" key="1">
    <source>
        <dbReference type="SAM" id="MobiDB-lite"/>
    </source>
</evidence>
<evidence type="ECO:0008006" key="4">
    <source>
        <dbReference type="Google" id="ProtNLM"/>
    </source>
</evidence>
<proteinExistence type="predicted"/>
<feature type="compositionally biased region" description="Polar residues" evidence="1">
    <location>
        <begin position="66"/>
        <end position="76"/>
    </location>
</feature>
<evidence type="ECO:0000313" key="2">
    <source>
        <dbReference type="EMBL" id="KAF5604786.1"/>
    </source>
</evidence>
<feature type="compositionally biased region" description="Polar residues" evidence="1">
    <location>
        <begin position="300"/>
        <end position="315"/>
    </location>
</feature>
<keyword evidence="3" id="KW-1185">Reference proteome</keyword>
<dbReference type="EMBL" id="JAAOAR010000058">
    <property type="protein sequence ID" value="KAF5604786.1"/>
    <property type="molecule type" value="Genomic_DNA"/>
</dbReference>
<evidence type="ECO:0000313" key="3">
    <source>
        <dbReference type="Proteomes" id="UP000544095"/>
    </source>
</evidence>
<sequence>MSSLQEASAASSDSVILQGGKLSRRPDTPVPISQDSKIGGALSLDDLRLPLNISSNQLSKEEEKQSSQFPSRNSTPSKRRRTSGFGDDLYDLDENRDQSPNDSIKKFACPYFRKDPERHLECLNLKMIRIPDVKQHLKRRHTAPYPCPRCSKGFSSLNLQEEHILQQDCLLGSGANCDSVSLTSQKALQARFKKSLSPEAQWYGIWTILFGERQPMPKPHLDAVVQEVIGILRGKWLDEGQRRISEFVQAQDQPPSYNDQLCQLLAEILDGVEARFEQKPSDRSSRNPPVGLGHGLEESTGVQLVTTSDPTTTGEYSFPTDGSGDWFTPYDTAILSFDFSAAASEVSEISYQESELSSFPGAQLLQAQHPGPNKPVSDHDLFDYSQQQHDSMGGAML</sequence>